<keyword evidence="6" id="KW-0862">Zinc</keyword>
<feature type="domain" description="C2H2-type" evidence="13">
    <location>
        <begin position="564"/>
        <end position="591"/>
    </location>
</feature>
<evidence type="ECO:0000256" key="8">
    <source>
        <dbReference type="ARBA" id="ARBA00023163"/>
    </source>
</evidence>
<protein>
    <recommendedName>
        <fullName evidence="13">C2H2-type domain-containing protein</fullName>
    </recommendedName>
</protein>
<dbReference type="GO" id="GO:0005694">
    <property type="term" value="C:chromosome"/>
    <property type="evidence" value="ECO:0007669"/>
    <property type="project" value="UniProtKB-ARBA"/>
</dbReference>
<evidence type="ECO:0000313" key="15">
    <source>
        <dbReference type="Proteomes" id="UP000824540"/>
    </source>
</evidence>
<dbReference type="FunFam" id="3.30.160.60:FF:000534">
    <property type="entry name" value="zinc finger protein 674"/>
    <property type="match status" value="1"/>
</dbReference>
<dbReference type="PROSITE" id="PS50157">
    <property type="entry name" value="ZINC_FINGER_C2H2_2"/>
    <property type="match status" value="11"/>
</dbReference>
<gene>
    <name evidence="14" type="ORF">JZ751_008751</name>
</gene>
<proteinExistence type="inferred from homology"/>
<keyword evidence="4" id="KW-0677">Repeat</keyword>
<feature type="domain" description="C2H2-type" evidence="13">
    <location>
        <begin position="508"/>
        <end position="535"/>
    </location>
</feature>
<feature type="compositionally biased region" description="Polar residues" evidence="12">
    <location>
        <begin position="760"/>
        <end position="777"/>
    </location>
</feature>
<comment type="similarity">
    <text evidence="2">Belongs to the krueppel C2H2-type zinc-finger protein family.</text>
</comment>
<evidence type="ECO:0000313" key="14">
    <source>
        <dbReference type="EMBL" id="KAG9345607.1"/>
    </source>
</evidence>
<feature type="domain" description="C2H2-type" evidence="13">
    <location>
        <begin position="384"/>
        <end position="411"/>
    </location>
</feature>
<accession>A0A8T2PA87</accession>
<dbReference type="GO" id="GO:0005634">
    <property type="term" value="C:nucleus"/>
    <property type="evidence" value="ECO:0007669"/>
    <property type="project" value="UniProtKB-SubCell"/>
</dbReference>
<dbReference type="AlphaFoldDB" id="A0A8T2PA87"/>
<keyword evidence="9" id="KW-0539">Nucleus</keyword>
<feature type="region of interest" description="Disordered" evidence="12">
    <location>
        <begin position="742"/>
        <end position="811"/>
    </location>
</feature>
<evidence type="ECO:0000256" key="6">
    <source>
        <dbReference type="ARBA" id="ARBA00022833"/>
    </source>
</evidence>
<evidence type="ECO:0000256" key="1">
    <source>
        <dbReference type="ARBA" id="ARBA00004123"/>
    </source>
</evidence>
<dbReference type="EMBL" id="JAFBMS010000017">
    <property type="protein sequence ID" value="KAG9345607.1"/>
    <property type="molecule type" value="Genomic_DNA"/>
</dbReference>
<dbReference type="FunFam" id="3.30.160.60:FF:000100">
    <property type="entry name" value="Zinc finger 45-like"/>
    <property type="match status" value="1"/>
</dbReference>
<feature type="region of interest" description="Disordered" evidence="12">
    <location>
        <begin position="53"/>
        <end position="80"/>
    </location>
</feature>
<dbReference type="InterPro" id="IPR013087">
    <property type="entry name" value="Znf_C2H2_type"/>
</dbReference>
<feature type="domain" description="C2H2-type" evidence="13">
    <location>
        <begin position="592"/>
        <end position="620"/>
    </location>
</feature>
<dbReference type="FunFam" id="3.30.160.60:FF:002343">
    <property type="entry name" value="Zinc finger protein 33A"/>
    <property type="match status" value="2"/>
</dbReference>
<keyword evidence="11" id="KW-0175">Coiled coil</keyword>
<keyword evidence="7" id="KW-0805">Transcription regulation</keyword>
<feature type="domain" description="C2H2-type" evidence="13">
    <location>
        <begin position="480"/>
        <end position="507"/>
    </location>
</feature>
<sequence length="895" mass="98811">MQNFEMEDNAYMFTFKIQLDSCMDSLLKRTTSEITALVKDKFSQTQNDVVSKETEDQFKSVKHNGSKRQSEMSEAEEPQIGFGESFSSERQLDTKFLLEFQTQLNSCLDVLLKQAMVEIIAWVKEIVVQFHSKIAAKEAEIRQLTEQIQILETHSEGTLKAVSFASSGNQLGESPVVFEEIERIDSDAVGLEQEKGATLMRNVPEAACFVEAEPSLDYELTVATTAMEGLPEDDGPQEDKEEVVVEVSHTFPRTWGSEEVEESLSLPGQNSADPPTPFQQALELGGSQPDTPSHSCSQCWKSFSKEWILRRHMRKHSDGSAPSTPAAHDCPHCGRGFKHRKGLASHLRSHSGEKPYSCDVCGQRFTRPESAKKHRRLHSGVKPYGCPQCPRRFFRSDGLKSHMRTHDSGRRLAASSRPPPPKLCMCSHCGKAYANATQVANHERTHTGERPYECTQCHKRFRHSGALSVHRITHQRDRPHACPTCPKSFRCAKHLKRHLLTHSEVRPFSCDQCSLSFRTANELKAHKIRHGLQRTHACPDCGKSFKTEYEVKLHRRAHNGERPYPCPDCNRTFRRLHHLTSHRLTHTGERPYACDMCQRRFIRAREMRNHKRKVHLAIEEPLRCIPCQVSFDSLPLLEAHRRALHGLAEAEEKLLEGLQKFPKILPRQTGVDQGAGANQGLQQQQQGLSVNQGVHREGKVLGPVVFVLSGQGVPVPVLTSTAVVTPMTTVLKVPIMPVPRTVAKTQRKAPAAKAARKASTRSLPKSPVASSLSSTLTKAVAAKAASKGQAKARTRSSAKPPSPSSLPSTQIAPLANVLVKAGPKACPRSLPSAPLSPQGAGVAMHPAVTTAKAVTRSSSRSLASLGDRGPESSVTEAGQPARTEASIPIAEKPAV</sequence>
<comment type="caution">
    <text evidence="14">The sequence shown here is derived from an EMBL/GenBank/DDBJ whole genome shotgun (WGS) entry which is preliminary data.</text>
</comment>
<feature type="domain" description="C2H2-type" evidence="13">
    <location>
        <begin position="452"/>
        <end position="479"/>
    </location>
</feature>
<dbReference type="InterPro" id="IPR050331">
    <property type="entry name" value="Zinc_finger"/>
</dbReference>
<reference evidence="14" key="1">
    <citation type="thesis" date="2021" institute="BYU ScholarsArchive" country="Provo, UT, USA">
        <title>Applications of and Algorithms for Genome Assembly and Genomic Analyses with an Emphasis on Marine Teleosts.</title>
        <authorList>
            <person name="Pickett B.D."/>
        </authorList>
    </citation>
    <scope>NUCLEOTIDE SEQUENCE</scope>
    <source>
        <strain evidence="14">HI-2016</strain>
    </source>
</reference>
<evidence type="ECO:0000256" key="7">
    <source>
        <dbReference type="ARBA" id="ARBA00023015"/>
    </source>
</evidence>
<feature type="region of interest" description="Disordered" evidence="12">
    <location>
        <begin position="851"/>
        <end position="895"/>
    </location>
</feature>
<dbReference type="OrthoDB" id="427030at2759"/>
<evidence type="ECO:0000256" key="2">
    <source>
        <dbReference type="ARBA" id="ARBA00006991"/>
    </source>
</evidence>
<dbReference type="GO" id="GO:0043565">
    <property type="term" value="F:sequence-specific DNA binding"/>
    <property type="evidence" value="ECO:0007669"/>
    <property type="project" value="UniProtKB-ARBA"/>
</dbReference>
<dbReference type="PANTHER" id="PTHR16515">
    <property type="entry name" value="PR DOMAIN ZINC FINGER PROTEIN"/>
    <property type="match status" value="1"/>
</dbReference>
<dbReference type="FunFam" id="3.30.160.60:FF:001732">
    <property type="entry name" value="Zgc:162936"/>
    <property type="match status" value="1"/>
</dbReference>
<keyword evidence="15" id="KW-1185">Reference proteome</keyword>
<evidence type="ECO:0000256" key="3">
    <source>
        <dbReference type="ARBA" id="ARBA00022723"/>
    </source>
</evidence>
<evidence type="ECO:0000256" key="11">
    <source>
        <dbReference type="SAM" id="Coils"/>
    </source>
</evidence>
<evidence type="ECO:0000256" key="12">
    <source>
        <dbReference type="SAM" id="MobiDB-lite"/>
    </source>
</evidence>
<evidence type="ECO:0000259" key="13">
    <source>
        <dbReference type="PROSITE" id="PS50157"/>
    </source>
</evidence>
<feature type="domain" description="C2H2-type" evidence="13">
    <location>
        <begin position="424"/>
        <end position="451"/>
    </location>
</feature>
<feature type="coiled-coil region" evidence="11">
    <location>
        <begin position="127"/>
        <end position="154"/>
    </location>
</feature>
<evidence type="ECO:0000256" key="10">
    <source>
        <dbReference type="PROSITE-ProRule" id="PRU00042"/>
    </source>
</evidence>
<feature type="domain" description="C2H2-type" evidence="13">
    <location>
        <begin position="536"/>
        <end position="563"/>
    </location>
</feature>
<feature type="domain" description="C2H2-type" evidence="13">
    <location>
        <begin position="356"/>
        <end position="383"/>
    </location>
</feature>
<dbReference type="PROSITE" id="PS00028">
    <property type="entry name" value="ZINC_FINGER_C2H2_1"/>
    <property type="match status" value="12"/>
</dbReference>
<keyword evidence="3" id="KW-0479">Metal-binding</keyword>
<organism evidence="14 15">
    <name type="scientific">Albula glossodonta</name>
    <name type="common">roundjaw bonefish</name>
    <dbReference type="NCBI Taxonomy" id="121402"/>
    <lineage>
        <taxon>Eukaryota</taxon>
        <taxon>Metazoa</taxon>
        <taxon>Chordata</taxon>
        <taxon>Craniata</taxon>
        <taxon>Vertebrata</taxon>
        <taxon>Euteleostomi</taxon>
        <taxon>Actinopterygii</taxon>
        <taxon>Neopterygii</taxon>
        <taxon>Teleostei</taxon>
        <taxon>Albuliformes</taxon>
        <taxon>Albulidae</taxon>
        <taxon>Albula</taxon>
    </lineage>
</organism>
<dbReference type="SUPFAM" id="SSF57667">
    <property type="entry name" value="beta-beta-alpha zinc fingers"/>
    <property type="match status" value="6"/>
</dbReference>
<feature type="domain" description="C2H2-type" evidence="13">
    <location>
        <begin position="328"/>
        <end position="355"/>
    </location>
</feature>
<dbReference type="SMART" id="SM00355">
    <property type="entry name" value="ZnF_C2H2"/>
    <property type="match status" value="12"/>
</dbReference>
<dbReference type="Gene3D" id="3.30.160.60">
    <property type="entry name" value="Classic Zinc Finger"/>
    <property type="match status" value="11"/>
</dbReference>
<comment type="subcellular location">
    <subcellularLocation>
        <location evidence="1">Nucleus</location>
    </subcellularLocation>
</comment>
<evidence type="ECO:0000256" key="4">
    <source>
        <dbReference type="ARBA" id="ARBA00022737"/>
    </source>
</evidence>
<dbReference type="FunFam" id="3.30.160.60:FF:000193">
    <property type="entry name" value="Zinc finger protein 300"/>
    <property type="match status" value="1"/>
</dbReference>
<dbReference type="FunFam" id="3.30.160.60:FF:000538">
    <property type="entry name" value="zinc finger protein 853"/>
    <property type="match status" value="1"/>
</dbReference>
<feature type="region of interest" description="Disordered" evidence="12">
    <location>
        <begin position="250"/>
        <end position="295"/>
    </location>
</feature>
<dbReference type="InterPro" id="IPR036236">
    <property type="entry name" value="Znf_C2H2_sf"/>
</dbReference>
<feature type="domain" description="C2H2-type" evidence="13">
    <location>
        <begin position="294"/>
        <end position="321"/>
    </location>
</feature>
<name>A0A8T2PA87_9TELE</name>
<dbReference type="GO" id="GO:0008270">
    <property type="term" value="F:zinc ion binding"/>
    <property type="evidence" value="ECO:0007669"/>
    <property type="project" value="UniProtKB-KW"/>
</dbReference>
<dbReference type="Pfam" id="PF00096">
    <property type="entry name" value="zf-C2H2"/>
    <property type="match status" value="9"/>
</dbReference>
<dbReference type="Proteomes" id="UP000824540">
    <property type="component" value="Unassembled WGS sequence"/>
</dbReference>
<evidence type="ECO:0000256" key="5">
    <source>
        <dbReference type="ARBA" id="ARBA00022771"/>
    </source>
</evidence>
<keyword evidence="5 10" id="KW-0863">Zinc-finger</keyword>
<dbReference type="GO" id="GO:0045893">
    <property type="term" value="P:positive regulation of DNA-templated transcription"/>
    <property type="evidence" value="ECO:0007669"/>
    <property type="project" value="UniProtKB-ARBA"/>
</dbReference>
<feature type="compositionally biased region" description="Low complexity" evidence="12">
    <location>
        <begin position="778"/>
        <end position="789"/>
    </location>
</feature>
<keyword evidence="8" id="KW-0804">Transcription</keyword>
<evidence type="ECO:0000256" key="9">
    <source>
        <dbReference type="ARBA" id="ARBA00023242"/>
    </source>
</evidence>
<dbReference type="PANTHER" id="PTHR16515:SF49">
    <property type="entry name" value="GASTRULA ZINC FINGER PROTEIN XLCGF49.1-LIKE-RELATED"/>
    <property type="match status" value="1"/>
</dbReference>